<evidence type="ECO:0000256" key="7">
    <source>
        <dbReference type="ARBA" id="ARBA00022909"/>
    </source>
</evidence>
<dbReference type="UniPathway" id="UPA00077">
    <property type="reaction ID" value="UER00155"/>
</dbReference>
<evidence type="ECO:0000313" key="11">
    <source>
        <dbReference type="Proteomes" id="UP000029556"/>
    </source>
</evidence>
<keyword evidence="6" id="KW-0067">ATP-binding</keyword>
<evidence type="ECO:0000256" key="2">
    <source>
        <dbReference type="ARBA" id="ARBA00013253"/>
    </source>
</evidence>
<keyword evidence="7" id="KW-0289">Folate biosynthesis</keyword>
<evidence type="ECO:0000256" key="1">
    <source>
        <dbReference type="ARBA" id="ARBA00005051"/>
    </source>
</evidence>
<keyword evidence="5 10" id="KW-0418">Kinase</keyword>
<comment type="pathway">
    <text evidence="1">Cofactor biosynthesis; tetrahydrofolate biosynthesis; 2-amino-4-hydroxy-6-hydroxymethyl-7,8-dihydropteridine diphosphate from 7,8-dihydroneopterin triphosphate: step 4/4.</text>
</comment>
<dbReference type="Pfam" id="PF01288">
    <property type="entry name" value="HPPK"/>
    <property type="match status" value="1"/>
</dbReference>
<dbReference type="InterPro" id="IPR035907">
    <property type="entry name" value="Hppk_sf"/>
</dbReference>
<sequence length="127" mass="15024">MDSKRVILALGTNVNQEHNMKQVRRLLVGTWPDMKFTTPKWTQAIGMASDLFYNCLAYTKVEESLEELTEKVKNMEQICGDTRAERSLNRIQMDIDILLYGDNKLHIDDWQRDYVQELMKEIEFIKH</sequence>
<dbReference type="Proteomes" id="UP000029556">
    <property type="component" value="Unassembled WGS sequence"/>
</dbReference>
<evidence type="ECO:0000256" key="4">
    <source>
        <dbReference type="ARBA" id="ARBA00022741"/>
    </source>
</evidence>
<evidence type="ECO:0000256" key="6">
    <source>
        <dbReference type="ARBA" id="ARBA00022840"/>
    </source>
</evidence>
<dbReference type="GO" id="GO:0046656">
    <property type="term" value="P:folic acid biosynthetic process"/>
    <property type="evidence" value="ECO:0007669"/>
    <property type="project" value="UniProtKB-KW"/>
</dbReference>
<keyword evidence="4" id="KW-0547">Nucleotide-binding</keyword>
<evidence type="ECO:0000313" key="10">
    <source>
        <dbReference type="EMBL" id="KGF34125.1"/>
    </source>
</evidence>
<dbReference type="GO" id="GO:0005524">
    <property type="term" value="F:ATP binding"/>
    <property type="evidence" value="ECO:0007669"/>
    <property type="project" value="UniProtKB-KW"/>
</dbReference>
<organism evidence="10 11">
    <name type="scientific">Hoylesella buccalis DNF00853</name>
    <dbReference type="NCBI Taxonomy" id="1401074"/>
    <lineage>
        <taxon>Bacteria</taxon>
        <taxon>Pseudomonadati</taxon>
        <taxon>Bacteroidota</taxon>
        <taxon>Bacteroidia</taxon>
        <taxon>Bacteroidales</taxon>
        <taxon>Prevotellaceae</taxon>
        <taxon>Hoylesella</taxon>
    </lineage>
</organism>
<dbReference type="AlphaFoldDB" id="A0A095ZHA2"/>
<dbReference type="Gene3D" id="3.30.70.560">
    <property type="entry name" value="7,8-Dihydro-6-hydroxymethylpterin-pyrophosphokinase HPPK"/>
    <property type="match status" value="1"/>
</dbReference>
<evidence type="ECO:0000256" key="8">
    <source>
        <dbReference type="SAM" id="Coils"/>
    </source>
</evidence>
<comment type="caution">
    <text evidence="10">The sequence shown here is derived from an EMBL/GenBank/DDBJ whole genome shotgun (WGS) entry which is preliminary data.</text>
</comment>
<reference evidence="10 11" key="1">
    <citation type="submission" date="2014-07" db="EMBL/GenBank/DDBJ databases">
        <authorList>
            <person name="McCorrison J."/>
            <person name="Sanka R."/>
            <person name="Torralba M."/>
            <person name="Gillis M."/>
            <person name="Haft D.H."/>
            <person name="Methe B."/>
            <person name="Sutton G."/>
            <person name="Nelson K.E."/>
        </authorList>
    </citation>
    <scope>NUCLEOTIDE SEQUENCE [LARGE SCALE GENOMIC DNA]</scope>
    <source>
        <strain evidence="10 11">DNF00853</strain>
    </source>
</reference>
<keyword evidence="3" id="KW-0808">Transferase</keyword>
<accession>A0A095ZHA2</accession>
<dbReference type="GO" id="GO:0046654">
    <property type="term" value="P:tetrahydrofolate biosynthetic process"/>
    <property type="evidence" value="ECO:0007669"/>
    <property type="project" value="UniProtKB-UniPathway"/>
</dbReference>
<dbReference type="EC" id="2.7.6.3" evidence="2"/>
<evidence type="ECO:0000256" key="5">
    <source>
        <dbReference type="ARBA" id="ARBA00022777"/>
    </source>
</evidence>
<evidence type="ECO:0000256" key="3">
    <source>
        <dbReference type="ARBA" id="ARBA00022679"/>
    </source>
</evidence>
<feature type="domain" description="7,8-dihydro-6-hydroxymethylpterin-pyrophosphokinase" evidence="9">
    <location>
        <begin position="7"/>
        <end position="122"/>
    </location>
</feature>
<gene>
    <name evidence="10" type="ORF">HMPREF2137_09315</name>
</gene>
<dbReference type="OrthoDB" id="1082296at2"/>
<proteinExistence type="predicted"/>
<dbReference type="SUPFAM" id="SSF55083">
    <property type="entry name" value="6-hydroxymethyl-7,8-dihydropterin pyrophosphokinase, HPPK"/>
    <property type="match status" value="1"/>
</dbReference>
<dbReference type="InterPro" id="IPR000550">
    <property type="entry name" value="Hppk"/>
</dbReference>
<keyword evidence="8" id="KW-0175">Coiled coil</keyword>
<name>A0A095ZHA2_9BACT</name>
<dbReference type="EMBL" id="JRNN01000073">
    <property type="protein sequence ID" value="KGF34125.1"/>
    <property type="molecule type" value="Genomic_DNA"/>
</dbReference>
<feature type="coiled-coil region" evidence="8">
    <location>
        <begin position="58"/>
        <end position="85"/>
    </location>
</feature>
<protein>
    <recommendedName>
        <fullName evidence="2">2-amino-4-hydroxy-6-hydroxymethyldihydropteridine diphosphokinase</fullName>
        <ecNumber evidence="2">2.7.6.3</ecNumber>
    </recommendedName>
</protein>
<dbReference type="RefSeq" id="WP_036873809.1">
    <property type="nucleotide sequence ID" value="NZ_JRNN01000073.1"/>
</dbReference>
<dbReference type="GO" id="GO:0016301">
    <property type="term" value="F:kinase activity"/>
    <property type="evidence" value="ECO:0007669"/>
    <property type="project" value="UniProtKB-KW"/>
</dbReference>
<evidence type="ECO:0000259" key="9">
    <source>
        <dbReference type="Pfam" id="PF01288"/>
    </source>
</evidence>
<dbReference type="GO" id="GO:0003848">
    <property type="term" value="F:2-amino-4-hydroxy-6-hydroxymethyldihydropteridine diphosphokinase activity"/>
    <property type="evidence" value="ECO:0007669"/>
    <property type="project" value="UniProtKB-EC"/>
</dbReference>